<keyword evidence="4" id="KW-0934">Plastid</keyword>
<dbReference type="PANTHER" id="PTHR21266:SF32">
    <property type="entry name" value="CHOLESTEROL 7-DESATURASE NVD"/>
    <property type="match status" value="1"/>
</dbReference>
<keyword evidence="3" id="KW-0150">Chloroplast</keyword>
<dbReference type="Gene3D" id="2.102.10.10">
    <property type="entry name" value="Rieske [2Fe-2S] iron-sulphur domain"/>
    <property type="match status" value="2"/>
</dbReference>
<feature type="region of interest" description="Disordered" evidence="14">
    <location>
        <begin position="223"/>
        <end position="244"/>
    </location>
</feature>
<comment type="subcellular location">
    <subcellularLocation>
        <location evidence="2">Membrane</location>
    </subcellularLocation>
    <subcellularLocation>
        <location evidence="1">Plastid</location>
        <location evidence="1">Chloroplast</location>
    </subcellularLocation>
</comment>
<evidence type="ECO:0000256" key="11">
    <source>
        <dbReference type="ARBA" id="ARBA00023004"/>
    </source>
</evidence>
<dbReference type="InterPro" id="IPR050584">
    <property type="entry name" value="Cholesterol_7-desaturase"/>
</dbReference>
<keyword evidence="17" id="KW-1185">Reference proteome</keyword>
<feature type="domain" description="Rieske" evidence="15">
    <location>
        <begin position="30"/>
        <end position="87"/>
    </location>
</feature>
<dbReference type="GO" id="GO:0046872">
    <property type="term" value="F:metal ion binding"/>
    <property type="evidence" value="ECO:0007669"/>
    <property type="project" value="UniProtKB-KW"/>
</dbReference>
<keyword evidence="13" id="KW-0472">Membrane</keyword>
<evidence type="ECO:0000256" key="14">
    <source>
        <dbReference type="SAM" id="MobiDB-lite"/>
    </source>
</evidence>
<evidence type="ECO:0000313" key="17">
    <source>
        <dbReference type="Proteomes" id="UP000318582"/>
    </source>
</evidence>
<dbReference type="PROSITE" id="PS51296">
    <property type="entry name" value="RIESKE"/>
    <property type="match status" value="1"/>
</dbReference>
<dbReference type="InterPro" id="IPR013626">
    <property type="entry name" value="PaO"/>
</dbReference>
<sequence>MADFSIKASPPTSVDRNQFFNSTANLRNYWFPVVPSNELTAKPLGLHLWGDPLILYREPALNVAVALEDLCPHRAAPLSVGRISDARAKLPAARVRQYPVREADEWVWVWPGDPESAEQREPPGVYLAWGRPRDVRPWTGYIDLDIDHSLLVENFLDPAHLPFTHDTTISKRANATSLTIKDVHFSLESVKGTQVTPERPDLPGVQFEFRPPCLVALKFRADRATPQPSPSPPTHAKDPAGDSAPPVKFQAFDQTFYAIPTRKGHCRFIYFQRMPFIPDPAAALWSYVPPLKWMTSWYLHRFNKRVLLEDYALLKGVQKNLRWGAKAIDKRTAAPADTIVMVYRDWWRKMIGAGQVWFAGYSSDIEDIHLDNCNTCGD</sequence>
<protein>
    <recommendedName>
        <fullName evidence="15">Rieske domain-containing protein</fullName>
    </recommendedName>
</protein>
<accession>A0A507E2I9</accession>
<keyword evidence="8" id="KW-0809">Transit peptide</keyword>
<dbReference type="Pfam" id="PF00355">
    <property type="entry name" value="Rieske"/>
    <property type="match status" value="1"/>
</dbReference>
<reference evidence="16 17" key="1">
    <citation type="journal article" date="2019" name="Sci. Rep.">
        <title>Comparative genomics of chytrid fungi reveal insights into the obligate biotrophic and pathogenic lifestyle of Synchytrium endobioticum.</title>
        <authorList>
            <person name="van de Vossenberg B.T.L.H."/>
            <person name="Warris S."/>
            <person name="Nguyen H.D.T."/>
            <person name="van Gent-Pelzer M.P.E."/>
            <person name="Joly D.L."/>
            <person name="van de Geest H.C."/>
            <person name="Bonants P.J.M."/>
            <person name="Smith D.S."/>
            <person name="Levesque C.A."/>
            <person name="van der Lee T.A.J."/>
        </authorList>
    </citation>
    <scope>NUCLEOTIDE SEQUENCE [LARGE SCALE GENOMIC DNA]</scope>
    <source>
        <strain evidence="16 17">CBS 809.83</strain>
    </source>
</reference>
<keyword evidence="9" id="KW-1133">Transmembrane helix</keyword>
<proteinExistence type="predicted"/>
<dbReference type="SUPFAM" id="SSF50022">
    <property type="entry name" value="ISP domain"/>
    <property type="match status" value="1"/>
</dbReference>
<evidence type="ECO:0000256" key="2">
    <source>
        <dbReference type="ARBA" id="ARBA00004370"/>
    </source>
</evidence>
<keyword evidence="11" id="KW-0408">Iron</keyword>
<dbReference type="Gene3D" id="3.90.380.10">
    <property type="entry name" value="Naphthalene 1,2-dioxygenase Alpha Subunit, Chain A, domain 1"/>
    <property type="match status" value="1"/>
</dbReference>
<name>A0A507E2I9_9FUNG</name>
<dbReference type="Pfam" id="PF08417">
    <property type="entry name" value="PaO"/>
    <property type="match status" value="1"/>
</dbReference>
<evidence type="ECO:0000256" key="1">
    <source>
        <dbReference type="ARBA" id="ARBA00004229"/>
    </source>
</evidence>
<dbReference type="Proteomes" id="UP000318582">
    <property type="component" value="Unassembled WGS sequence"/>
</dbReference>
<evidence type="ECO:0000256" key="3">
    <source>
        <dbReference type="ARBA" id="ARBA00022528"/>
    </source>
</evidence>
<keyword evidence="6" id="KW-0001">2Fe-2S</keyword>
<dbReference type="InterPro" id="IPR036922">
    <property type="entry name" value="Rieske_2Fe-2S_sf"/>
</dbReference>
<evidence type="ECO:0000256" key="9">
    <source>
        <dbReference type="ARBA" id="ARBA00022989"/>
    </source>
</evidence>
<organism evidence="16 17">
    <name type="scientific">Powellomyces hirtus</name>
    <dbReference type="NCBI Taxonomy" id="109895"/>
    <lineage>
        <taxon>Eukaryota</taxon>
        <taxon>Fungi</taxon>
        <taxon>Fungi incertae sedis</taxon>
        <taxon>Chytridiomycota</taxon>
        <taxon>Chytridiomycota incertae sedis</taxon>
        <taxon>Chytridiomycetes</taxon>
        <taxon>Spizellomycetales</taxon>
        <taxon>Powellomycetaceae</taxon>
        <taxon>Powellomyces</taxon>
    </lineage>
</organism>
<comment type="caution">
    <text evidence="16">The sequence shown here is derived from an EMBL/GenBank/DDBJ whole genome shotgun (WGS) entry which is preliminary data.</text>
</comment>
<keyword evidence="12" id="KW-0411">Iron-sulfur</keyword>
<evidence type="ECO:0000256" key="6">
    <source>
        <dbReference type="ARBA" id="ARBA00022714"/>
    </source>
</evidence>
<dbReference type="EMBL" id="QEAQ01000050">
    <property type="protein sequence ID" value="TPX57587.1"/>
    <property type="molecule type" value="Genomic_DNA"/>
</dbReference>
<evidence type="ECO:0000256" key="12">
    <source>
        <dbReference type="ARBA" id="ARBA00023014"/>
    </source>
</evidence>
<dbReference type="InterPro" id="IPR017941">
    <property type="entry name" value="Rieske_2Fe-2S"/>
</dbReference>
<evidence type="ECO:0000256" key="8">
    <source>
        <dbReference type="ARBA" id="ARBA00022946"/>
    </source>
</evidence>
<dbReference type="GO" id="GO:0010277">
    <property type="term" value="F:chlorophyllide a oxygenase activity"/>
    <property type="evidence" value="ECO:0007669"/>
    <property type="project" value="InterPro"/>
</dbReference>
<evidence type="ECO:0000256" key="13">
    <source>
        <dbReference type="ARBA" id="ARBA00023136"/>
    </source>
</evidence>
<dbReference type="AlphaFoldDB" id="A0A507E2I9"/>
<keyword evidence="10" id="KW-0560">Oxidoreductase</keyword>
<dbReference type="GO" id="GO:0051537">
    <property type="term" value="F:2 iron, 2 sulfur cluster binding"/>
    <property type="evidence" value="ECO:0007669"/>
    <property type="project" value="UniProtKB-KW"/>
</dbReference>
<keyword evidence="5" id="KW-0812">Transmembrane</keyword>
<evidence type="ECO:0000256" key="4">
    <source>
        <dbReference type="ARBA" id="ARBA00022640"/>
    </source>
</evidence>
<gene>
    <name evidence="16" type="ORF">PhCBS80983_g03717</name>
</gene>
<evidence type="ECO:0000256" key="10">
    <source>
        <dbReference type="ARBA" id="ARBA00023002"/>
    </source>
</evidence>
<evidence type="ECO:0000313" key="16">
    <source>
        <dbReference type="EMBL" id="TPX57587.1"/>
    </source>
</evidence>
<dbReference type="PANTHER" id="PTHR21266">
    <property type="entry name" value="IRON-SULFUR DOMAIN CONTAINING PROTEIN"/>
    <property type="match status" value="1"/>
</dbReference>
<evidence type="ECO:0000256" key="5">
    <source>
        <dbReference type="ARBA" id="ARBA00022692"/>
    </source>
</evidence>
<evidence type="ECO:0000259" key="15">
    <source>
        <dbReference type="PROSITE" id="PS51296"/>
    </source>
</evidence>
<evidence type="ECO:0000256" key="7">
    <source>
        <dbReference type="ARBA" id="ARBA00022723"/>
    </source>
</evidence>
<keyword evidence="7" id="KW-0479">Metal-binding</keyword>
<dbReference type="SUPFAM" id="SSF55961">
    <property type="entry name" value="Bet v1-like"/>
    <property type="match status" value="1"/>
</dbReference>